<evidence type="ECO:0000313" key="2">
    <source>
        <dbReference type="Proteomes" id="UP001597120"/>
    </source>
</evidence>
<sequence length="136" mass="15572">MILIPSSLENREEAFVNLYRSLKELDFTLGGNWDYEKGSFDRSLDEKQQMWVRIPFRVTHGTLDGDSDESDAVVLLGTPYALRHLYREGGDPTADVQVMGALVDQFQRPVDKDAEIGDEWAEKAREVVRKVERNLV</sequence>
<comment type="caution">
    <text evidence="1">The sequence shown here is derived from an EMBL/GenBank/DDBJ whole genome shotgun (WGS) entry which is preliminary data.</text>
</comment>
<dbReference type="InterPro" id="IPR014967">
    <property type="entry name" value="Uncharacterised_YugN-like"/>
</dbReference>
<reference evidence="2" key="1">
    <citation type="journal article" date="2019" name="Int. J. Syst. Evol. Microbiol.">
        <title>The Global Catalogue of Microorganisms (GCM) 10K type strain sequencing project: providing services to taxonomists for standard genome sequencing and annotation.</title>
        <authorList>
            <consortium name="The Broad Institute Genomics Platform"/>
            <consortium name="The Broad Institute Genome Sequencing Center for Infectious Disease"/>
            <person name="Wu L."/>
            <person name="Ma J."/>
        </authorList>
    </citation>
    <scope>NUCLEOTIDE SEQUENCE [LARGE SCALE GENOMIC DNA]</scope>
    <source>
        <strain evidence="2">CCUG 57263</strain>
    </source>
</reference>
<accession>A0ABW3DB21</accession>
<dbReference type="Pfam" id="PF08868">
    <property type="entry name" value="YugN"/>
    <property type="match status" value="1"/>
</dbReference>
<dbReference type="Gene3D" id="3.30.310.100">
    <property type="entry name" value="YugN-like"/>
    <property type="match status" value="1"/>
</dbReference>
<dbReference type="Proteomes" id="UP001597120">
    <property type="component" value="Unassembled WGS sequence"/>
</dbReference>
<dbReference type="SUPFAM" id="SSF160755">
    <property type="entry name" value="YugN-like"/>
    <property type="match status" value="1"/>
</dbReference>
<name>A0ABW3DB21_9BACL</name>
<gene>
    <name evidence="1" type="ORF">ACFQ03_11225</name>
</gene>
<proteinExistence type="predicted"/>
<dbReference type="InterPro" id="IPR036491">
    <property type="entry name" value="YugN-like_sf"/>
</dbReference>
<protein>
    <submittedName>
        <fullName evidence="1">YugN family protein</fullName>
    </submittedName>
</protein>
<dbReference type="RefSeq" id="WP_379288183.1">
    <property type="nucleotide sequence ID" value="NZ_JBHTIU010000034.1"/>
</dbReference>
<keyword evidence="2" id="KW-1185">Reference proteome</keyword>
<evidence type="ECO:0000313" key="1">
    <source>
        <dbReference type="EMBL" id="MFD0869724.1"/>
    </source>
</evidence>
<dbReference type="EMBL" id="JBHTIU010000034">
    <property type="protein sequence ID" value="MFD0869724.1"/>
    <property type="molecule type" value="Genomic_DNA"/>
</dbReference>
<organism evidence="1 2">
    <name type="scientific">Paenibacillus residui</name>
    <dbReference type="NCBI Taxonomy" id="629724"/>
    <lineage>
        <taxon>Bacteria</taxon>
        <taxon>Bacillati</taxon>
        <taxon>Bacillota</taxon>
        <taxon>Bacilli</taxon>
        <taxon>Bacillales</taxon>
        <taxon>Paenibacillaceae</taxon>
        <taxon>Paenibacillus</taxon>
    </lineage>
</organism>